<dbReference type="Gene3D" id="1.25.40.10">
    <property type="entry name" value="Tetratricopeptide repeat domain"/>
    <property type="match status" value="1"/>
</dbReference>
<evidence type="ECO:0000256" key="2">
    <source>
        <dbReference type="ARBA" id="ARBA00004496"/>
    </source>
</evidence>
<dbReference type="GO" id="GO:0005052">
    <property type="term" value="F:peroxisome matrix targeting signal-1 binding"/>
    <property type="evidence" value="ECO:0007669"/>
    <property type="project" value="TreeGrafter"/>
</dbReference>
<comment type="subcellular location">
    <subcellularLocation>
        <location evidence="2">Cytoplasm</location>
    </subcellularLocation>
    <subcellularLocation>
        <location evidence="1">Peroxisome</location>
    </subcellularLocation>
</comment>
<dbReference type="InterPro" id="IPR011990">
    <property type="entry name" value="TPR-like_helical_dom_sf"/>
</dbReference>
<evidence type="ECO:0000256" key="7">
    <source>
        <dbReference type="ARBA" id="ARBA00023140"/>
    </source>
</evidence>
<evidence type="ECO:0000256" key="1">
    <source>
        <dbReference type="ARBA" id="ARBA00004275"/>
    </source>
</evidence>
<dbReference type="RefSeq" id="XP_007328320.1">
    <property type="nucleotide sequence ID" value="XM_007328258.1"/>
</dbReference>
<dbReference type="STRING" id="597362.K5XBM3"/>
<dbReference type="PANTHER" id="PTHR10130:SF0">
    <property type="entry name" value="GH08708P"/>
    <property type="match status" value="1"/>
</dbReference>
<dbReference type="Gene3D" id="6.10.280.230">
    <property type="match status" value="1"/>
</dbReference>
<keyword evidence="11" id="KW-1185">Reference proteome</keyword>
<dbReference type="OMA" id="NYRMKGP"/>
<evidence type="ECO:0000256" key="5">
    <source>
        <dbReference type="ARBA" id="ARBA00022737"/>
    </source>
</evidence>
<dbReference type="SMART" id="SM00028">
    <property type="entry name" value="TPR"/>
    <property type="match status" value="4"/>
</dbReference>
<comment type="similarity">
    <text evidence="3">Belongs to the peroxisomal targeting signal receptor family.</text>
</comment>
<feature type="repeat" description="TPR" evidence="8">
    <location>
        <begin position="550"/>
        <end position="583"/>
    </location>
</feature>
<feature type="region of interest" description="Disordered" evidence="9">
    <location>
        <begin position="315"/>
        <end position="337"/>
    </location>
</feature>
<dbReference type="GeneID" id="18826566"/>
<feature type="region of interest" description="Disordered" evidence="9">
    <location>
        <begin position="280"/>
        <end position="299"/>
    </location>
</feature>
<evidence type="ECO:0000256" key="4">
    <source>
        <dbReference type="ARBA" id="ARBA00022490"/>
    </source>
</evidence>
<accession>K5XBM3</accession>
<dbReference type="Pfam" id="PF13181">
    <property type="entry name" value="TPR_8"/>
    <property type="match status" value="2"/>
</dbReference>
<keyword evidence="4" id="KW-0963">Cytoplasm</keyword>
<evidence type="ECO:0000256" key="3">
    <source>
        <dbReference type="ARBA" id="ARBA00005348"/>
    </source>
</evidence>
<dbReference type="SUPFAM" id="SSF48452">
    <property type="entry name" value="TPR-like"/>
    <property type="match status" value="1"/>
</dbReference>
<dbReference type="Pfam" id="PF14559">
    <property type="entry name" value="TPR_19"/>
    <property type="match status" value="1"/>
</dbReference>
<dbReference type="eggNOG" id="KOG1125">
    <property type="taxonomic scope" value="Eukaryota"/>
</dbReference>
<evidence type="ECO:0000256" key="6">
    <source>
        <dbReference type="ARBA" id="ARBA00022803"/>
    </source>
</evidence>
<dbReference type="OrthoDB" id="10006023at2759"/>
<feature type="region of interest" description="Disordered" evidence="9">
    <location>
        <begin position="36"/>
        <end position="56"/>
    </location>
</feature>
<feature type="repeat" description="TPR" evidence="8">
    <location>
        <begin position="444"/>
        <end position="477"/>
    </location>
</feature>
<dbReference type="GO" id="GO:0016560">
    <property type="term" value="P:protein import into peroxisome matrix, docking"/>
    <property type="evidence" value="ECO:0007669"/>
    <property type="project" value="TreeGrafter"/>
</dbReference>
<organism evidence="10 11">
    <name type="scientific">Agaricus bisporus var. burnettii (strain JB137-S8 / ATCC MYA-4627 / FGSC 10392)</name>
    <name type="common">White button mushroom</name>
    <dbReference type="NCBI Taxonomy" id="597362"/>
    <lineage>
        <taxon>Eukaryota</taxon>
        <taxon>Fungi</taxon>
        <taxon>Dikarya</taxon>
        <taxon>Basidiomycota</taxon>
        <taxon>Agaricomycotina</taxon>
        <taxon>Agaricomycetes</taxon>
        <taxon>Agaricomycetidae</taxon>
        <taxon>Agaricales</taxon>
        <taxon>Agaricineae</taxon>
        <taxon>Agaricaceae</taxon>
        <taxon>Agaricus</taxon>
    </lineage>
</organism>
<evidence type="ECO:0000313" key="11">
    <source>
        <dbReference type="Proteomes" id="UP000008493"/>
    </source>
</evidence>
<proteinExistence type="inferred from homology"/>
<dbReference type="InterPro" id="IPR024111">
    <property type="entry name" value="PEX5/PEX5L"/>
</dbReference>
<keyword evidence="7" id="KW-0576">Peroxisome</keyword>
<dbReference type="GO" id="GO:0005829">
    <property type="term" value="C:cytosol"/>
    <property type="evidence" value="ECO:0007669"/>
    <property type="project" value="TreeGrafter"/>
</dbReference>
<dbReference type="HOGENOM" id="CLU_013516_2_0_1"/>
<evidence type="ECO:0000313" key="10">
    <source>
        <dbReference type="EMBL" id="EKM80688.1"/>
    </source>
</evidence>
<protein>
    <submittedName>
        <fullName evidence="10">Uncharacterized protein</fullName>
    </submittedName>
</protein>
<dbReference type="KEGG" id="abp:AGABI1DRAFT126737"/>
<keyword evidence="6 8" id="KW-0802">TPR repeat</keyword>
<dbReference type="FunCoup" id="K5XBM3">
    <property type="interactions" value="84"/>
</dbReference>
<evidence type="ECO:0000256" key="9">
    <source>
        <dbReference type="SAM" id="MobiDB-lite"/>
    </source>
</evidence>
<dbReference type="Proteomes" id="UP000008493">
    <property type="component" value="Unassembled WGS sequence"/>
</dbReference>
<reference evidence="11" key="1">
    <citation type="journal article" date="2012" name="Proc. Natl. Acad. Sci. U.S.A.">
        <title>Genome sequence of the button mushroom Agaricus bisporus reveals mechanisms governing adaptation to a humic-rich ecological niche.</title>
        <authorList>
            <person name="Morin E."/>
            <person name="Kohler A."/>
            <person name="Baker A.R."/>
            <person name="Foulongne-Oriol M."/>
            <person name="Lombard V."/>
            <person name="Nagy L.G."/>
            <person name="Ohm R.A."/>
            <person name="Patyshakuliyeva A."/>
            <person name="Brun A."/>
            <person name="Aerts A.L."/>
            <person name="Bailey A.M."/>
            <person name="Billette C."/>
            <person name="Coutinho P.M."/>
            <person name="Deakin G."/>
            <person name="Doddapaneni H."/>
            <person name="Floudas D."/>
            <person name="Grimwood J."/>
            <person name="Hilden K."/>
            <person name="Kuees U."/>
            <person name="LaButti K.M."/>
            <person name="Lapidus A."/>
            <person name="Lindquist E.A."/>
            <person name="Lucas S.M."/>
            <person name="Murat C."/>
            <person name="Riley R.W."/>
            <person name="Salamov A.A."/>
            <person name="Schmutz J."/>
            <person name="Subramanian V."/>
            <person name="Woesten H.A.B."/>
            <person name="Xu J."/>
            <person name="Eastwood D.C."/>
            <person name="Foster G.D."/>
            <person name="Sonnenberg A.S."/>
            <person name="Cullen D."/>
            <person name="de Vries R.P."/>
            <person name="Lundell T."/>
            <person name="Hibbett D.S."/>
            <person name="Henrissat B."/>
            <person name="Burton K.S."/>
            <person name="Kerrigan R.W."/>
            <person name="Challen M.P."/>
            <person name="Grigoriev I.V."/>
            <person name="Martin F."/>
        </authorList>
    </citation>
    <scope>NUCLEOTIDE SEQUENCE [LARGE SCALE GENOMIC DNA]</scope>
    <source>
        <strain evidence="11">JB137-S8 / ATCC MYA-4627 / FGSC 10392</strain>
    </source>
</reference>
<feature type="repeat" description="TPR" evidence="8">
    <location>
        <begin position="584"/>
        <end position="617"/>
    </location>
</feature>
<dbReference type="AlphaFoldDB" id="K5XBM3"/>
<dbReference type="InParanoid" id="K5XBM3"/>
<keyword evidence="5" id="KW-0677">Repeat</keyword>
<dbReference type="EMBL" id="JH971388">
    <property type="protein sequence ID" value="EKM80688.1"/>
    <property type="molecule type" value="Genomic_DNA"/>
</dbReference>
<dbReference type="PROSITE" id="PS50005">
    <property type="entry name" value="TPR"/>
    <property type="match status" value="3"/>
</dbReference>
<gene>
    <name evidence="10" type="ORF">AGABI1DRAFT_126737</name>
</gene>
<dbReference type="GO" id="GO:0005778">
    <property type="term" value="C:peroxisomal membrane"/>
    <property type="evidence" value="ECO:0007669"/>
    <property type="project" value="TreeGrafter"/>
</dbReference>
<evidence type="ECO:0000256" key="8">
    <source>
        <dbReference type="PROSITE-ProRule" id="PRU00339"/>
    </source>
</evidence>
<dbReference type="PANTHER" id="PTHR10130">
    <property type="entry name" value="PEROXISOMAL TARGETING SIGNAL 1 RECEPTOR PEX5"/>
    <property type="match status" value="1"/>
</dbReference>
<feature type="compositionally biased region" description="Low complexity" evidence="9">
    <location>
        <begin position="315"/>
        <end position="329"/>
    </location>
</feature>
<dbReference type="InterPro" id="IPR019734">
    <property type="entry name" value="TPR_rpt"/>
</dbReference>
<sequence length="736" mass="82930">MSLPMLFAGGAECGPSNPLQNLSKRFENDRGVQQDHFGASRAGSSRDAFRTQTGPVGSDADATRFFSSTSTGAVPQFSTAFDVSAMRGALPLVSAQQPSQQYSPAHLTTAAATAGWAADFMTMNVDQGAVQKQVQGSNGSVGPVQMQQNPGDLIHSPSPLMQNWSPMRFGMQGYMPQTPMQPQQQQQDSSSRFGDEISWDKEFTAQEMQFTNPTTSEVQEITHKPDFNGDELARTAAMVIENLKHETNPKFQNSQFMGFMKQLRDGEVIVDGDKVVENDGRMRNSSQIEVGTDVKGKGKERLQFPLDPSLSSYYQQSYRQQQEQEQQPQTVETSRESELDAYLRQENADYTKYWEEFNKRMSPVSMSESVRAREWEILQEDWDRFEATTAGIKPLNNYQFQENNPYLLGNSSKTRHHAMHNEISPGLESVLELEAAVQREMTNARAWFDLGVKQQENEREHKALQALQRAVELDPTHLPSWLALAISYTNDNNRQGTYDAVEEWVKRNDRYATDQSATASASLSSHERYTQLVDRLIAMARDGTNGEIDADIQIALAVLLNTNEDYEKAQDCFKTALAIRPDDWLLYNRVGATMANSGRAEDAIQYYYKALELNPGYIRAHFNLGISCINLRRYDEAAQYILDALILQDSDGVRDSYEGRGVTSMALWDSLKMACLHMQRSELATLCDSRNLEGSSMIRLSVPIIDGTSLLLQDFEQSFKVRSEPNAKMTWDWAWI</sequence>
<name>K5XBM3_AGABU</name>